<dbReference type="SUPFAM" id="SSF56935">
    <property type="entry name" value="Porins"/>
    <property type="match status" value="1"/>
</dbReference>
<evidence type="ECO:0000259" key="9">
    <source>
        <dbReference type="Pfam" id="PF07715"/>
    </source>
</evidence>
<evidence type="ECO:0000256" key="1">
    <source>
        <dbReference type="ARBA" id="ARBA00004571"/>
    </source>
</evidence>
<evidence type="ECO:0000256" key="5">
    <source>
        <dbReference type="ARBA" id="ARBA00023136"/>
    </source>
</evidence>
<comment type="similarity">
    <text evidence="7">Belongs to the TonB-dependent receptor family.</text>
</comment>
<evidence type="ECO:0000256" key="8">
    <source>
        <dbReference type="SAM" id="SignalP"/>
    </source>
</evidence>
<evidence type="ECO:0000313" key="11">
    <source>
        <dbReference type="Proteomes" id="UP000187464"/>
    </source>
</evidence>
<feature type="chain" id="PRO_5013000728" evidence="8">
    <location>
        <begin position="22"/>
        <end position="1060"/>
    </location>
</feature>
<dbReference type="STRING" id="1642647.PSM36_2974"/>
<dbReference type="SUPFAM" id="SSF49464">
    <property type="entry name" value="Carboxypeptidase regulatory domain-like"/>
    <property type="match status" value="1"/>
</dbReference>
<evidence type="ECO:0000313" key="10">
    <source>
        <dbReference type="EMBL" id="SCD21763.1"/>
    </source>
</evidence>
<evidence type="ECO:0000256" key="3">
    <source>
        <dbReference type="ARBA" id="ARBA00022452"/>
    </source>
</evidence>
<name>A0A1R3T015_9BACT</name>
<evidence type="ECO:0000256" key="2">
    <source>
        <dbReference type="ARBA" id="ARBA00022448"/>
    </source>
</evidence>
<dbReference type="Gene3D" id="2.60.40.1120">
    <property type="entry name" value="Carboxypeptidase-like, regulatory domain"/>
    <property type="match status" value="1"/>
</dbReference>
<organism evidence="10 11">
    <name type="scientific">Proteiniphilum saccharofermentans</name>
    <dbReference type="NCBI Taxonomy" id="1642647"/>
    <lineage>
        <taxon>Bacteria</taxon>
        <taxon>Pseudomonadati</taxon>
        <taxon>Bacteroidota</taxon>
        <taxon>Bacteroidia</taxon>
        <taxon>Bacteroidales</taxon>
        <taxon>Dysgonomonadaceae</taxon>
        <taxon>Proteiniphilum</taxon>
    </lineage>
</organism>
<dbReference type="InterPro" id="IPR037066">
    <property type="entry name" value="Plug_dom_sf"/>
</dbReference>
<keyword evidence="4 7" id="KW-0812">Transmembrane</keyword>
<gene>
    <name evidence="10" type="ORF">PSM36_2974</name>
</gene>
<keyword evidence="2 7" id="KW-0813">Transport</keyword>
<dbReference type="RefSeq" id="WP_076931545.1">
    <property type="nucleotide sequence ID" value="NZ_LT605205.1"/>
</dbReference>
<proteinExistence type="inferred from homology"/>
<dbReference type="Pfam" id="PF07715">
    <property type="entry name" value="Plug"/>
    <property type="match status" value="1"/>
</dbReference>
<dbReference type="NCBIfam" id="TIGR04057">
    <property type="entry name" value="SusC_RagA_signa"/>
    <property type="match status" value="1"/>
</dbReference>
<feature type="signal peptide" evidence="8">
    <location>
        <begin position="1"/>
        <end position="21"/>
    </location>
</feature>
<dbReference type="Pfam" id="PF13715">
    <property type="entry name" value="CarbopepD_reg_2"/>
    <property type="match status" value="1"/>
</dbReference>
<dbReference type="InterPro" id="IPR023997">
    <property type="entry name" value="TonB-dep_OMP_SusC/RagA_CS"/>
</dbReference>
<dbReference type="Gene3D" id="2.40.170.20">
    <property type="entry name" value="TonB-dependent receptor, beta-barrel domain"/>
    <property type="match status" value="1"/>
</dbReference>
<dbReference type="EMBL" id="LT605205">
    <property type="protein sequence ID" value="SCD21763.1"/>
    <property type="molecule type" value="Genomic_DNA"/>
</dbReference>
<keyword evidence="3 7" id="KW-1134">Transmembrane beta strand</keyword>
<dbReference type="AlphaFoldDB" id="A0A1R3T015"/>
<dbReference type="Proteomes" id="UP000187464">
    <property type="component" value="Chromosome I"/>
</dbReference>
<dbReference type="Gene3D" id="2.170.130.10">
    <property type="entry name" value="TonB-dependent receptor, plug domain"/>
    <property type="match status" value="1"/>
</dbReference>
<dbReference type="InterPro" id="IPR012910">
    <property type="entry name" value="Plug_dom"/>
</dbReference>
<dbReference type="FunFam" id="2.170.130.10:FF:000023">
    <property type="entry name" value="SusC/RagA family TonB-linked outer membrane protein"/>
    <property type="match status" value="1"/>
</dbReference>
<dbReference type="GO" id="GO:0009279">
    <property type="term" value="C:cell outer membrane"/>
    <property type="evidence" value="ECO:0007669"/>
    <property type="project" value="UniProtKB-SubCell"/>
</dbReference>
<keyword evidence="6 7" id="KW-0998">Cell outer membrane</keyword>
<reference evidence="10 11" key="1">
    <citation type="submission" date="2016-08" db="EMBL/GenBank/DDBJ databases">
        <authorList>
            <person name="Seilhamer J.J."/>
        </authorList>
    </citation>
    <scope>NUCLEOTIDE SEQUENCE [LARGE SCALE GENOMIC DNA]</scope>
    <source>
        <strain evidence="10">M3/6</strain>
    </source>
</reference>
<protein>
    <submittedName>
        <fullName evidence="10">SusC/RagA family</fullName>
    </submittedName>
</protein>
<keyword evidence="8" id="KW-0732">Signal</keyword>
<dbReference type="KEGG" id="psac:PSM36_2974"/>
<dbReference type="InterPro" id="IPR008969">
    <property type="entry name" value="CarboxyPept-like_regulatory"/>
</dbReference>
<sequence>MKRKLTMFLALFFIGIGLAVAQTQVRGTVVDEAGEPVIGATIQIKGTSQGTVSDIDGNFTLSAPAGGTLVISYVGYQTQEVPVSANVRVVLRDDTEILDEIVVTALGIRRERKALGYAVQDVSADDLQRTGMADLAKSLQGKVAGIDIKTTSGMPGASSQIVIRGARSFTGDNTPLYVVDGMPIASTAAYSTGNSVSGADISNRALDINPNDIESINVLKGQAAAALYGLRASNGVVIITTKSGKGVAKGKPVISINQTTSFEQVSRTPDYQTTWAQGVDRLYSPNSSMAWGPKISELPNDPNYGGNVANSSNGNDATKYKGMYYVPQRAAAGLDPWVTPQIYNNWDEYYQTGHTSTTGVNVSQAADRGNFSVGLGYTDQKGIALNTGMTRVNAKAAAETLLSDHFTVGFAANYAKTGIDKLSGANDGSLAGVLGAPPSYDLKGIPNHVPGDPYTQIYYRSLTFDNPYWVANNNTFNEKTDRFFGNTYLQYTTAFSETLNLNVKYQFGVDSYTTHYQDIFGFGSKGQKGYLDNYGVTRNAYNSLLTAVFDWRISEDFRLNALLGNEVNHIDRKSYSEYGTDFNFGGWNHISNANTVTASESKTRERTVGFFSNLDLSWRDMIYFGVTGRNDIASTMPRGNRSFFYPSVSLGFIASELEFIRDIEWITFAKLRTSYAEVGQAGTYLNNYFVKPTYGGGFWQSEPIIYPVGGVNSYVSYSTLYDPNLKPQNTKSYEFGATLQFLNNRIGVDYTYSRQNVKDQIFAVPLAGSTGASSLVMNGGSVHTDVHEFVLNLTPVKTTDFTWDINLNYSKVTNMVDALAPGVESIFLGGFVTPQVRAGIGNTYPVIYGTQYKKNDKGQILVDEDPSSASYGMPMPGEPGVLGEVSPDFILGGTNIFSYKNLTLAATMEWKNGGKMYSGSNGLLDLYGLSSRTADRESTFIFDGYKADGSKNDIARGGPNDPGAYQTLFSDVLSNIDEYYIHGNSFVKLRELSLGYNFPKGVIPNIDLSLNVFARNILLWTELDNLDPESSQGNNNMAGGFERFSLPQATSYGVGLNIVF</sequence>
<dbReference type="PROSITE" id="PS52016">
    <property type="entry name" value="TONB_DEPENDENT_REC_3"/>
    <property type="match status" value="1"/>
</dbReference>
<evidence type="ECO:0000256" key="4">
    <source>
        <dbReference type="ARBA" id="ARBA00022692"/>
    </source>
</evidence>
<dbReference type="InterPro" id="IPR036942">
    <property type="entry name" value="Beta-barrel_TonB_sf"/>
</dbReference>
<keyword evidence="11" id="KW-1185">Reference proteome</keyword>
<comment type="subcellular location">
    <subcellularLocation>
        <location evidence="1 7">Cell outer membrane</location>
        <topology evidence="1 7">Multi-pass membrane protein</topology>
    </subcellularLocation>
</comment>
<dbReference type="NCBIfam" id="TIGR04056">
    <property type="entry name" value="OMP_RagA_SusC"/>
    <property type="match status" value="1"/>
</dbReference>
<feature type="domain" description="TonB-dependent receptor plug" evidence="9">
    <location>
        <begin position="115"/>
        <end position="236"/>
    </location>
</feature>
<dbReference type="InterPro" id="IPR039426">
    <property type="entry name" value="TonB-dep_rcpt-like"/>
</dbReference>
<evidence type="ECO:0000256" key="7">
    <source>
        <dbReference type="PROSITE-ProRule" id="PRU01360"/>
    </source>
</evidence>
<dbReference type="FunFam" id="2.60.40.1120:FF:000003">
    <property type="entry name" value="Outer membrane protein Omp121"/>
    <property type="match status" value="1"/>
</dbReference>
<accession>A0A1R3T015</accession>
<evidence type="ECO:0000256" key="6">
    <source>
        <dbReference type="ARBA" id="ARBA00023237"/>
    </source>
</evidence>
<keyword evidence="5 7" id="KW-0472">Membrane</keyword>
<dbReference type="InterPro" id="IPR023996">
    <property type="entry name" value="TonB-dep_OMP_SusC/RagA"/>
</dbReference>